<dbReference type="AlphaFoldDB" id="A0AAN8J0W2"/>
<gene>
    <name evidence="1" type="ORF">GCK32_004688</name>
</gene>
<comment type="caution">
    <text evidence="1">The sequence shown here is derived from an EMBL/GenBank/DDBJ whole genome shotgun (WGS) entry which is preliminary data.</text>
</comment>
<feature type="non-terminal residue" evidence="1">
    <location>
        <position position="1"/>
    </location>
</feature>
<accession>A0AAN8J0W2</accession>
<evidence type="ECO:0000313" key="2">
    <source>
        <dbReference type="Proteomes" id="UP001331761"/>
    </source>
</evidence>
<sequence length="97" mass="11672">ILKKILISSVFRRFLPFFLYCFIVEHLCTLQLLQHMLSLPFPQSLSMTSRWINKLLCLQLPMCNLSVWCLHKRKRDQTYQASCQHGRYHHCSIRSLY</sequence>
<dbReference type="EMBL" id="WIXE01016056">
    <property type="protein sequence ID" value="KAK5972979.1"/>
    <property type="molecule type" value="Genomic_DNA"/>
</dbReference>
<organism evidence="1 2">
    <name type="scientific">Trichostrongylus colubriformis</name>
    <name type="common">Black scour worm</name>
    <dbReference type="NCBI Taxonomy" id="6319"/>
    <lineage>
        <taxon>Eukaryota</taxon>
        <taxon>Metazoa</taxon>
        <taxon>Ecdysozoa</taxon>
        <taxon>Nematoda</taxon>
        <taxon>Chromadorea</taxon>
        <taxon>Rhabditida</taxon>
        <taxon>Rhabditina</taxon>
        <taxon>Rhabditomorpha</taxon>
        <taxon>Strongyloidea</taxon>
        <taxon>Trichostrongylidae</taxon>
        <taxon>Trichostrongylus</taxon>
    </lineage>
</organism>
<dbReference type="Proteomes" id="UP001331761">
    <property type="component" value="Unassembled WGS sequence"/>
</dbReference>
<evidence type="ECO:0000313" key="1">
    <source>
        <dbReference type="EMBL" id="KAK5972979.1"/>
    </source>
</evidence>
<protein>
    <submittedName>
        <fullName evidence="1">Uncharacterized protein</fullName>
    </submittedName>
</protein>
<keyword evidence="2" id="KW-1185">Reference proteome</keyword>
<reference evidence="1 2" key="1">
    <citation type="submission" date="2019-10" db="EMBL/GenBank/DDBJ databases">
        <title>Assembly and Annotation for the nematode Trichostrongylus colubriformis.</title>
        <authorList>
            <person name="Martin J."/>
        </authorList>
    </citation>
    <scope>NUCLEOTIDE SEQUENCE [LARGE SCALE GENOMIC DNA]</scope>
    <source>
        <strain evidence="1">G859</strain>
        <tissue evidence="1">Whole worm</tissue>
    </source>
</reference>
<proteinExistence type="predicted"/>
<name>A0AAN8J0W2_TRICO</name>